<dbReference type="AlphaFoldDB" id="A0A8H9GAJ6"/>
<comment type="caution">
    <text evidence="2">The sequence shown here is derived from an EMBL/GenBank/DDBJ whole genome shotgun (WGS) entry which is preliminary data.</text>
</comment>
<evidence type="ECO:0000313" key="5">
    <source>
        <dbReference type="Proteomes" id="UP000746584"/>
    </source>
</evidence>
<evidence type="ECO:0000256" key="1">
    <source>
        <dbReference type="SAM" id="MobiDB-lite"/>
    </source>
</evidence>
<feature type="compositionally biased region" description="Low complexity" evidence="1">
    <location>
        <begin position="1"/>
        <end position="21"/>
    </location>
</feature>
<feature type="region of interest" description="Disordered" evidence="1">
    <location>
        <begin position="1"/>
        <end position="22"/>
    </location>
</feature>
<accession>A0A8H9GAJ6</accession>
<evidence type="ECO:0008006" key="6">
    <source>
        <dbReference type="Google" id="ProtNLM"/>
    </source>
</evidence>
<reference evidence="2" key="1">
    <citation type="journal article" date="2014" name="Int. J. Syst. Evol. Microbiol.">
        <title>Complete genome sequence of Corynebacterium casei LMG S-19264T (=DSM 44701T), isolated from a smear-ripened cheese.</title>
        <authorList>
            <consortium name="US DOE Joint Genome Institute (JGI-PGF)"/>
            <person name="Walter F."/>
            <person name="Albersmeier A."/>
            <person name="Kalinowski J."/>
            <person name="Ruckert C."/>
        </authorList>
    </citation>
    <scope>NUCLEOTIDE SEQUENCE</scope>
    <source>
        <strain evidence="2">JCM 1480</strain>
    </source>
</reference>
<gene>
    <name evidence="2" type="ORF">GCM10009769_29490</name>
    <name evidence="3" type="ORF">JOE58_000138</name>
</gene>
<dbReference type="RefSeq" id="WP_229728085.1">
    <property type="nucleotide sequence ID" value="NZ_BMOI01000015.1"/>
</dbReference>
<dbReference type="Proteomes" id="UP000746584">
    <property type="component" value="Unassembled WGS sequence"/>
</dbReference>
<proteinExistence type="predicted"/>
<dbReference type="EMBL" id="BMOI01000015">
    <property type="protein sequence ID" value="GGL09528.1"/>
    <property type="molecule type" value="Genomic_DNA"/>
</dbReference>
<reference evidence="2" key="2">
    <citation type="submission" date="2020-09" db="EMBL/GenBank/DDBJ databases">
        <authorList>
            <person name="Sun Q."/>
            <person name="Ohkuma M."/>
        </authorList>
    </citation>
    <scope>NUCLEOTIDE SEQUENCE</scope>
    <source>
        <strain evidence="2">JCM 1480</strain>
    </source>
</reference>
<keyword evidence="5" id="KW-1185">Reference proteome</keyword>
<protein>
    <recommendedName>
        <fullName evidence="6">Methyltransferase</fullName>
    </recommendedName>
</protein>
<evidence type="ECO:0000313" key="4">
    <source>
        <dbReference type="Proteomes" id="UP000648535"/>
    </source>
</evidence>
<dbReference type="EMBL" id="JAFBCG010000001">
    <property type="protein sequence ID" value="MBM7800887.1"/>
    <property type="molecule type" value="Genomic_DNA"/>
</dbReference>
<evidence type="ECO:0000313" key="3">
    <source>
        <dbReference type="EMBL" id="MBM7800887.1"/>
    </source>
</evidence>
<dbReference type="Proteomes" id="UP000648535">
    <property type="component" value="Unassembled WGS sequence"/>
</dbReference>
<evidence type="ECO:0000313" key="2">
    <source>
        <dbReference type="EMBL" id="GGL09528.1"/>
    </source>
</evidence>
<sequence length="85" mass="8708">MTNDTMTNSTTTNRTGDSTTSAAGTWVAVGPAGAVGSIHRAPDGFHVELFGRRSTGGVFPSLGSAKSAVHAAMGPHADRPEFRAH</sequence>
<reference evidence="3 5" key="3">
    <citation type="submission" date="2021-01" db="EMBL/GenBank/DDBJ databases">
        <title>Sequencing the genomes of 1000 actinobacteria strains.</title>
        <authorList>
            <person name="Klenk H.-P."/>
        </authorList>
    </citation>
    <scope>NUCLEOTIDE SEQUENCE [LARGE SCALE GENOMIC DNA]</scope>
    <source>
        <strain evidence="3 5">DSM 20542</strain>
    </source>
</reference>
<name>A0A8H9GAJ6_9MICO</name>
<organism evidence="2 4">
    <name type="scientific">Curtobacterium luteum</name>
    <dbReference type="NCBI Taxonomy" id="33881"/>
    <lineage>
        <taxon>Bacteria</taxon>
        <taxon>Bacillati</taxon>
        <taxon>Actinomycetota</taxon>
        <taxon>Actinomycetes</taxon>
        <taxon>Micrococcales</taxon>
        <taxon>Microbacteriaceae</taxon>
        <taxon>Curtobacterium</taxon>
    </lineage>
</organism>